<gene>
    <name evidence="1" type="ORF">PROFUN_15434</name>
</gene>
<proteinExistence type="predicted"/>
<name>A0A2P6MWM8_9EUKA</name>
<dbReference type="OrthoDB" id="407598at2759"/>
<dbReference type="InParanoid" id="A0A2P6MWM8"/>
<accession>A0A2P6MWM8</accession>
<protein>
    <recommendedName>
        <fullName evidence="3">Reverse transcriptase RNase H-like domain-containing protein</fullName>
    </recommendedName>
</protein>
<reference evidence="1 2" key="1">
    <citation type="journal article" date="2018" name="Genome Biol. Evol.">
        <title>Multiple Roots of Fruiting Body Formation in Amoebozoa.</title>
        <authorList>
            <person name="Hillmann F."/>
            <person name="Forbes G."/>
            <person name="Novohradska S."/>
            <person name="Ferling I."/>
            <person name="Riege K."/>
            <person name="Groth M."/>
            <person name="Westermann M."/>
            <person name="Marz M."/>
            <person name="Spaller T."/>
            <person name="Winckler T."/>
            <person name="Schaap P."/>
            <person name="Glockner G."/>
        </authorList>
    </citation>
    <scope>NUCLEOTIDE SEQUENCE [LARGE SCALE GENOMIC DNA]</scope>
    <source>
        <strain evidence="1 2">Jena</strain>
    </source>
</reference>
<dbReference type="Proteomes" id="UP000241769">
    <property type="component" value="Unassembled WGS sequence"/>
</dbReference>
<evidence type="ECO:0008006" key="3">
    <source>
        <dbReference type="Google" id="ProtNLM"/>
    </source>
</evidence>
<dbReference type="AlphaFoldDB" id="A0A2P6MWM8"/>
<dbReference type="EMBL" id="MDYQ01000351">
    <property type="protein sequence ID" value="PRP76105.1"/>
    <property type="molecule type" value="Genomic_DNA"/>
</dbReference>
<evidence type="ECO:0000313" key="2">
    <source>
        <dbReference type="Proteomes" id="UP000241769"/>
    </source>
</evidence>
<comment type="caution">
    <text evidence="1">The sequence shown here is derived from an EMBL/GenBank/DDBJ whole genome shotgun (WGS) entry which is preliminary data.</text>
</comment>
<organism evidence="1 2">
    <name type="scientific">Planoprotostelium fungivorum</name>
    <dbReference type="NCBI Taxonomy" id="1890364"/>
    <lineage>
        <taxon>Eukaryota</taxon>
        <taxon>Amoebozoa</taxon>
        <taxon>Evosea</taxon>
        <taxon>Variosea</taxon>
        <taxon>Cavosteliida</taxon>
        <taxon>Cavosteliaceae</taxon>
        <taxon>Planoprotostelium</taxon>
    </lineage>
</organism>
<keyword evidence="2" id="KW-1185">Reference proteome</keyword>
<evidence type="ECO:0000313" key="1">
    <source>
        <dbReference type="EMBL" id="PRP76105.1"/>
    </source>
</evidence>
<sequence>MRDKVLTTDSTYSWRYTLTLTCETVWCRYCSHDFLGEIVNKTSNFLLRQIQKVQDKTETQIFMSLQQNQRQIRWAQFLADFNFTLKHRAGAQNRKPDILSRNLKTLYHRGRSALNTWHCLLKFLHR</sequence>